<feature type="transmembrane region" description="Helical" evidence="1">
    <location>
        <begin position="195"/>
        <end position="213"/>
    </location>
</feature>
<evidence type="ECO:0000259" key="2">
    <source>
        <dbReference type="Pfam" id="PF00892"/>
    </source>
</evidence>
<proteinExistence type="predicted"/>
<dbReference type="Pfam" id="PF00892">
    <property type="entry name" value="EamA"/>
    <property type="match status" value="2"/>
</dbReference>
<keyword evidence="1" id="KW-0472">Membrane</keyword>
<sequence>MFMDILFASPSAIVDTWETSGRADRRWSWFADRPGTKEREDQSRRVLDPRHFMGILMMCIGVICLSMSDAIAKYLTPTYSPFQIIFLRNLIPLPIAVVVAVAAGGAGAIRSFSPATHLLRGILWLSAAVLYFSGLRDLPLAEASALVFVAPVFITILSSCFFREKVGCRKWLALLAGFAGVLTIIRPGAETFQSASLLPLVSAFFSALLLLSARYIDPRESGWTLLLYLNSTSALLSGLMMPFVWTPVRIDDVWLFLAIAVVGTAGMTFMTQAFRLAPATIVAPLDYAGLLWSTLLGWLCWNETPDGAALLGATMIILSGVASLRH</sequence>
<reference evidence="3" key="1">
    <citation type="journal article" date="2013" name="Genome Biol.">
        <title>Comparative genomics of the core and accessory genomes of 48 Sinorhizobium strains comprising five genospecies.</title>
        <authorList>
            <person name="Sugawara M."/>
            <person name="Epstein B."/>
            <person name="Badgley B.D."/>
            <person name="Unno T."/>
            <person name="Xu L."/>
            <person name="Reese J."/>
            <person name="Gyaneshwar P."/>
            <person name="Denny R."/>
            <person name="Mudge J."/>
            <person name="Bharti A.K."/>
            <person name="Farmer A.D."/>
            <person name="May G.D."/>
            <person name="Woodward J.E."/>
            <person name="Medigue C."/>
            <person name="Vallenet D."/>
            <person name="Lajus A."/>
            <person name="Rouy Z."/>
            <person name="Martinez-Vaz B."/>
            <person name="Tiffin P."/>
            <person name="Young N.D."/>
            <person name="Sadowsky M.J."/>
        </authorList>
    </citation>
    <scope>NUCLEOTIDE SEQUENCE</scope>
    <source>
        <strain evidence="3">M30</strain>
    </source>
</reference>
<feature type="transmembrane region" description="Helical" evidence="1">
    <location>
        <begin position="84"/>
        <end position="106"/>
    </location>
</feature>
<feature type="transmembrane region" description="Helical" evidence="1">
    <location>
        <begin position="140"/>
        <end position="162"/>
    </location>
</feature>
<dbReference type="AlphaFoldDB" id="A0A6A7ZI83"/>
<dbReference type="Gene3D" id="1.10.3730.20">
    <property type="match status" value="2"/>
</dbReference>
<dbReference type="EMBL" id="WISP01000024">
    <property type="protein sequence ID" value="MQW02693.1"/>
    <property type="molecule type" value="Genomic_DNA"/>
</dbReference>
<feature type="domain" description="EamA" evidence="2">
    <location>
        <begin position="53"/>
        <end position="185"/>
    </location>
</feature>
<gene>
    <name evidence="3" type="ORF">GHK45_02230</name>
</gene>
<feature type="transmembrane region" description="Helical" evidence="1">
    <location>
        <begin position="171"/>
        <end position="189"/>
    </location>
</feature>
<dbReference type="PANTHER" id="PTHR22911">
    <property type="entry name" value="ACYL-MALONYL CONDENSING ENZYME-RELATED"/>
    <property type="match status" value="1"/>
</dbReference>
<feature type="domain" description="EamA" evidence="2">
    <location>
        <begin position="196"/>
        <end position="319"/>
    </location>
</feature>
<dbReference type="InterPro" id="IPR000620">
    <property type="entry name" value="EamA_dom"/>
</dbReference>
<dbReference type="RefSeq" id="WP_153317877.1">
    <property type="nucleotide sequence ID" value="NZ_WISP01000024.1"/>
</dbReference>
<accession>A0A6A7ZI83</accession>
<keyword evidence="1" id="KW-0812">Transmembrane</keyword>
<organism evidence="3">
    <name type="scientific">Rhizobium meliloti</name>
    <name type="common">Ensifer meliloti</name>
    <name type="synonym">Sinorhizobium meliloti</name>
    <dbReference type="NCBI Taxonomy" id="382"/>
    <lineage>
        <taxon>Bacteria</taxon>
        <taxon>Pseudomonadati</taxon>
        <taxon>Pseudomonadota</taxon>
        <taxon>Alphaproteobacteria</taxon>
        <taxon>Hyphomicrobiales</taxon>
        <taxon>Rhizobiaceae</taxon>
        <taxon>Sinorhizobium/Ensifer group</taxon>
        <taxon>Sinorhizobium</taxon>
    </lineage>
</organism>
<feature type="transmembrane region" description="Helical" evidence="1">
    <location>
        <begin position="225"/>
        <end position="248"/>
    </location>
</feature>
<protein>
    <submittedName>
        <fullName evidence="3">EamA family transporter</fullName>
    </submittedName>
</protein>
<dbReference type="SUPFAM" id="SSF103481">
    <property type="entry name" value="Multidrug resistance efflux transporter EmrE"/>
    <property type="match status" value="2"/>
</dbReference>
<feature type="transmembrane region" description="Helical" evidence="1">
    <location>
        <begin position="52"/>
        <end position="72"/>
    </location>
</feature>
<dbReference type="InterPro" id="IPR037185">
    <property type="entry name" value="EmrE-like"/>
</dbReference>
<evidence type="ECO:0000256" key="1">
    <source>
        <dbReference type="SAM" id="Phobius"/>
    </source>
</evidence>
<evidence type="ECO:0000313" key="3">
    <source>
        <dbReference type="EMBL" id="MQW02693.1"/>
    </source>
</evidence>
<feature type="transmembrane region" description="Helical" evidence="1">
    <location>
        <begin position="118"/>
        <end position="134"/>
    </location>
</feature>
<feature type="transmembrane region" description="Helical" evidence="1">
    <location>
        <begin position="254"/>
        <end position="274"/>
    </location>
</feature>
<keyword evidence="1" id="KW-1133">Transmembrane helix</keyword>
<comment type="caution">
    <text evidence="3">The sequence shown here is derived from an EMBL/GenBank/DDBJ whole genome shotgun (WGS) entry which is preliminary data.</text>
</comment>
<dbReference type="PANTHER" id="PTHR22911:SF103">
    <property type="entry name" value="BLR2811 PROTEIN"/>
    <property type="match status" value="1"/>
</dbReference>
<dbReference type="GO" id="GO:0016020">
    <property type="term" value="C:membrane"/>
    <property type="evidence" value="ECO:0007669"/>
    <property type="project" value="InterPro"/>
</dbReference>
<name>A0A6A7ZI83_RHIML</name>